<dbReference type="AlphaFoldDB" id="A0AAN6S3Q1"/>
<evidence type="ECO:0000313" key="2">
    <source>
        <dbReference type="Proteomes" id="UP001303473"/>
    </source>
</evidence>
<reference evidence="2" key="1">
    <citation type="journal article" date="2023" name="Mol. Phylogenet. Evol.">
        <title>Genome-scale phylogeny and comparative genomics of the fungal order Sordariales.</title>
        <authorList>
            <person name="Hensen N."/>
            <person name="Bonometti L."/>
            <person name="Westerberg I."/>
            <person name="Brannstrom I.O."/>
            <person name="Guillou S."/>
            <person name="Cros-Aarteil S."/>
            <person name="Calhoun S."/>
            <person name="Haridas S."/>
            <person name="Kuo A."/>
            <person name="Mondo S."/>
            <person name="Pangilinan J."/>
            <person name="Riley R."/>
            <person name="LaButti K."/>
            <person name="Andreopoulos B."/>
            <person name="Lipzen A."/>
            <person name="Chen C."/>
            <person name="Yan M."/>
            <person name="Daum C."/>
            <person name="Ng V."/>
            <person name="Clum A."/>
            <person name="Steindorff A."/>
            <person name="Ohm R.A."/>
            <person name="Martin F."/>
            <person name="Silar P."/>
            <person name="Natvig D.O."/>
            <person name="Lalanne C."/>
            <person name="Gautier V."/>
            <person name="Ament-Velasquez S.L."/>
            <person name="Kruys A."/>
            <person name="Hutchinson M.I."/>
            <person name="Powell A.J."/>
            <person name="Barry K."/>
            <person name="Miller A.N."/>
            <person name="Grigoriev I.V."/>
            <person name="Debuchy R."/>
            <person name="Gladieux P."/>
            <person name="Hiltunen Thoren M."/>
            <person name="Johannesson H."/>
        </authorList>
    </citation>
    <scope>NUCLEOTIDE SEQUENCE [LARGE SCALE GENOMIC DNA]</scope>
    <source>
        <strain evidence="2">CBS 340.73</strain>
    </source>
</reference>
<accession>A0AAN6S3Q1</accession>
<sequence>MPTVVLQLTSWGAEQDAENFRTETKTRVESLRHVLYQQLYPPALRQIKSSYDDPGTFLTDGRWFNLYDEPVTSNRNFLTIHDYWIRLINLHTPAGDHASKLRAFRFVVSDPQRPLGPLEMHAYWGDRGNTRVLFYNYQPYGVSSFSYTNMENRSDTVRILFKLVPVQVDGKGGRRPVKLIPYREDNGARTRANGRNTWGTTWRLAVTSSPQ</sequence>
<dbReference type="Proteomes" id="UP001303473">
    <property type="component" value="Unassembled WGS sequence"/>
</dbReference>
<evidence type="ECO:0000313" key="1">
    <source>
        <dbReference type="EMBL" id="KAK3938868.1"/>
    </source>
</evidence>
<dbReference type="EMBL" id="MU853821">
    <property type="protein sequence ID" value="KAK3938868.1"/>
    <property type="molecule type" value="Genomic_DNA"/>
</dbReference>
<gene>
    <name evidence="1" type="ORF">QBC46DRAFT_439353</name>
</gene>
<protein>
    <submittedName>
        <fullName evidence="1">Uncharacterized protein</fullName>
    </submittedName>
</protein>
<comment type="caution">
    <text evidence="1">The sequence shown here is derived from an EMBL/GenBank/DDBJ whole genome shotgun (WGS) entry which is preliminary data.</text>
</comment>
<keyword evidence="2" id="KW-1185">Reference proteome</keyword>
<organism evidence="1 2">
    <name type="scientific">Diplogelasinospora grovesii</name>
    <dbReference type="NCBI Taxonomy" id="303347"/>
    <lineage>
        <taxon>Eukaryota</taxon>
        <taxon>Fungi</taxon>
        <taxon>Dikarya</taxon>
        <taxon>Ascomycota</taxon>
        <taxon>Pezizomycotina</taxon>
        <taxon>Sordariomycetes</taxon>
        <taxon>Sordariomycetidae</taxon>
        <taxon>Sordariales</taxon>
        <taxon>Diplogelasinosporaceae</taxon>
        <taxon>Diplogelasinospora</taxon>
    </lineage>
</organism>
<proteinExistence type="predicted"/>
<name>A0AAN6S3Q1_9PEZI</name>